<proteinExistence type="predicted"/>
<reference evidence="1 2" key="1">
    <citation type="submission" date="2021-06" db="EMBL/GenBank/DDBJ databases">
        <title>Caerostris extrusa draft genome.</title>
        <authorList>
            <person name="Kono N."/>
            <person name="Arakawa K."/>
        </authorList>
    </citation>
    <scope>NUCLEOTIDE SEQUENCE [LARGE SCALE GENOMIC DNA]</scope>
</reference>
<accession>A0AAV4SUU4</accession>
<name>A0AAV4SUU4_CAEEX</name>
<protein>
    <submittedName>
        <fullName evidence="1">Uncharacterized protein</fullName>
    </submittedName>
</protein>
<dbReference type="Proteomes" id="UP001054945">
    <property type="component" value="Unassembled WGS sequence"/>
</dbReference>
<dbReference type="EMBL" id="BPLR01010227">
    <property type="protein sequence ID" value="GIY37860.1"/>
    <property type="molecule type" value="Genomic_DNA"/>
</dbReference>
<evidence type="ECO:0000313" key="2">
    <source>
        <dbReference type="Proteomes" id="UP001054945"/>
    </source>
</evidence>
<comment type="caution">
    <text evidence="1">The sequence shown here is derived from an EMBL/GenBank/DDBJ whole genome shotgun (WGS) entry which is preliminary data.</text>
</comment>
<sequence>MQPNLYRPQNIHKASGQRNQWTTWILRTPCAGVKLLWQAILTHQLSLYSSEALSHGKKTSFCACKNHLECFPKEISNMKNLLFVTCIQGPRAMSAYSKGSAYSDSTLTEAFRSSEEKNSYLS</sequence>
<dbReference type="AlphaFoldDB" id="A0AAV4SUU4"/>
<gene>
    <name evidence="1" type="ORF">CEXT_234761</name>
</gene>
<keyword evidence="2" id="KW-1185">Reference proteome</keyword>
<evidence type="ECO:0000313" key="1">
    <source>
        <dbReference type="EMBL" id="GIY37860.1"/>
    </source>
</evidence>
<organism evidence="1 2">
    <name type="scientific">Caerostris extrusa</name>
    <name type="common">Bark spider</name>
    <name type="synonym">Caerostris bankana</name>
    <dbReference type="NCBI Taxonomy" id="172846"/>
    <lineage>
        <taxon>Eukaryota</taxon>
        <taxon>Metazoa</taxon>
        <taxon>Ecdysozoa</taxon>
        <taxon>Arthropoda</taxon>
        <taxon>Chelicerata</taxon>
        <taxon>Arachnida</taxon>
        <taxon>Araneae</taxon>
        <taxon>Araneomorphae</taxon>
        <taxon>Entelegynae</taxon>
        <taxon>Araneoidea</taxon>
        <taxon>Araneidae</taxon>
        <taxon>Caerostris</taxon>
    </lineage>
</organism>